<dbReference type="EMBL" id="QDFR01000002">
    <property type="protein sequence ID" value="PVE55543.1"/>
    <property type="molecule type" value="Genomic_DNA"/>
</dbReference>
<dbReference type="AlphaFoldDB" id="A0AA92HA24"/>
<keyword evidence="1" id="KW-0472">Membrane</keyword>
<evidence type="ECO:0000313" key="2">
    <source>
        <dbReference type="EMBL" id="PVE55543.1"/>
    </source>
</evidence>
<keyword evidence="1" id="KW-0812">Transmembrane</keyword>
<dbReference type="Proteomes" id="UP000244335">
    <property type="component" value="Unassembled WGS sequence"/>
</dbReference>
<feature type="transmembrane region" description="Helical" evidence="1">
    <location>
        <begin position="44"/>
        <end position="67"/>
    </location>
</feature>
<dbReference type="RefSeq" id="WP_062599849.1">
    <property type="nucleotide sequence ID" value="NZ_QDFR01000002.1"/>
</dbReference>
<feature type="transmembrane region" description="Helical" evidence="1">
    <location>
        <begin position="76"/>
        <end position="95"/>
    </location>
</feature>
<protein>
    <submittedName>
        <fullName evidence="2">Uncharacterized protein</fullName>
    </submittedName>
</protein>
<organism evidence="2 3">
    <name type="scientific">Rhizobium rhizogenes</name>
    <name type="common">Agrobacterium rhizogenes</name>
    <dbReference type="NCBI Taxonomy" id="359"/>
    <lineage>
        <taxon>Bacteria</taxon>
        <taxon>Pseudomonadati</taxon>
        <taxon>Pseudomonadota</taxon>
        <taxon>Alphaproteobacteria</taxon>
        <taxon>Hyphomicrobiales</taxon>
        <taxon>Rhizobiaceae</taxon>
        <taxon>Rhizobium/Agrobacterium group</taxon>
        <taxon>Rhizobium</taxon>
    </lineage>
</organism>
<keyword evidence="1" id="KW-1133">Transmembrane helix</keyword>
<reference evidence="2 3" key="1">
    <citation type="submission" date="2018-04" db="EMBL/GenBank/DDBJ databases">
        <authorList>
            <person name="Hagen T."/>
        </authorList>
    </citation>
    <scope>NUCLEOTIDE SEQUENCE [LARGE SCALE GENOMIC DNA]</scope>
    <source>
        <strain evidence="2 3">TPD7009</strain>
    </source>
</reference>
<evidence type="ECO:0000313" key="3">
    <source>
        <dbReference type="Proteomes" id="UP000244335"/>
    </source>
</evidence>
<accession>A0AA92HA24</accession>
<sequence length="99" mass="10898">MRRWSFWLWLAALAVPVSVLISLQIDLSAGPSIGGGGYDLGPFIYSWLLMLTTGTWTVCTFIAALAYRDKEARKKALILTAIGCLTFLIALQVYGRNLS</sequence>
<proteinExistence type="predicted"/>
<name>A0AA92HA24_RHIRH</name>
<comment type="caution">
    <text evidence="2">The sequence shown here is derived from an EMBL/GenBank/DDBJ whole genome shotgun (WGS) entry which is preliminary data.</text>
</comment>
<evidence type="ECO:0000256" key="1">
    <source>
        <dbReference type="SAM" id="Phobius"/>
    </source>
</evidence>
<gene>
    <name evidence="2" type="ORF">DC430_10250</name>
</gene>